<name>A0A2M8RXH3_9PAST</name>
<organism evidence="1 2">
    <name type="scientific">Caviibacterium pharyngocola</name>
    <dbReference type="NCBI Taxonomy" id="28159"/>
    <lineage>
        <taxon>Bacteria</taxon>
        <taxon>Pseudomonadati</taxon>
        <taxon>Pseudomonadota</taxon>
        <taxon>Gammaproteobacteria</taxon>
        <taxon>Pasteurellales</taxon>
        <taxon>Pasteurellaceae</taxon>
        <taxon>Caviibacterium</taxon>
    </lineage>
</organism>
<dbReference type="Pfam" id="PF21813">
    <property type="entry name" value="DUF6882"/>
    <property type="match status" value="1"/>
</dbReference>
<gene>
    <name evidence="1" type="ORF">CVP04_02775</name>
</gene>
<accession>A0A2M8RXH3</accession>
<reference evidence="1 2" key="1">
    <citation type="submission" date="2017-11" db="EMBL/GenBank/DDBJ databases">
        <title>Reclassification of Bisgaard taxon 5 as Caviibacterium pharyngocola gen. nov., sp. nov.</title>
        <authorList>
            <person name="Christensen H."/>
        </authorList>
    </citation>
    <scope>NUCLEOTIDE SEQUENCE [LARGE SCALE GENOMIC DNA]</scope>
    <source>
        <strain evidence="1 2">7_3</strain>
    </source>
</reference>
<keyword evidence="2" id="KW-1185">Reference proteome</keyword>
<sequence length="234" mass="26710">MLFKKLFGINNFTLYKSFSTLYDQYATLGFEKQLVFAEKVENKDWNIDLNAGTITFNNELSYPVQLLGSFSFAEKMWVWSWANQATKIPRKLLETAKEFRAYGKKRKIGELTRGSLKLAMTDIHSFGLVALGMFGGDGYYVGNFGEGALLVTIREPKSPAALSEEEEHLRILSVYPQFIAMFEIKAQQKVLKNYLSAKKYKFTEETDTHLIARKNGREIIGIFDEKGVLLQLKG</sequence>
<protein>
    <submittedName>
        <fullName evidence="1">Uncharacterized protein</fullName>
    </submittedName>
</protein>
<evidence type="ECO:0000313" key="1">
    <source>
        <dbReference type="EMBL" id="PJG83578.1"/>
    </source>
</evidence>
<dbReference type="InterPro" id="IPR049249">
    <property type="entry name" value="DUF6882"/>
</dbReference>
<dbReference type="EMBL" id="PHGZ01000006">
    <property type="protein sequence ID" value="PJG83578.1"/>
    <property type="molecule type" value="Genomic_DNA"/>
</dbReference>
<dbReference type="OrthoDB" id="5674923at2"/>
<evidence type="ECO:0000313" key="2">
    <source>
        <dbReference type="Proteomes" id="UP000230282"/>
    </source>
</evidence>
<dbReference type="RefSeq" id="WP_100296004.1">
    <property type="nucleotide sequence ID" value="NZ_PHGZ01000006.1"/>
</dbReference>
<comment type="caution">
    <text evidence="1">The sequence shown here is derived from an EMBL/GenBank/DDBJ whole genome shotgun (WGS) entry which is preliminary data.</text>
</comment>
<proteinExistence type="predicted"/>
<dbReference type="AlphaFoldDB" id="A0A2M8RXH3"/>
<dbReference type="Proteomes" id="UP000230282">
    <property type="component" value="Unassembled WGS sequence"/>
</dbReference>